<feature type="compositionally biased region" description="Polar residues" evidence="7">
    <location>
        <begin position="1"/>
        <end position="10"/>
    </location>
</feature>
<keyword evidence="4" id="KW-0053">Apoptosis</keyword>
<dbReference type="VEuPathDB" id="VectorBase:LDEU000666"/>
<feature type="domain" description="Bcl-2 Bcl-2 homology region 1-3" evidence="8">
    <location>
        <begin position="151"/>
        <end position="255"/>
    </location>
</feature>
<comment type="similarity">
    <text evidence="2">Belongs to the Bcl-2 family.</text>
</comment>
<dbReference type="InterPro" id="IPR046371">
    <property type="entry name" value="Bcl-2_BH1-3"/>
</dbReference>
<feature type="region of interest" description="Disordered" evidence="7">
    <location>
        <begin position="1"/>
        <end position="35"/>
    </location>
</feature>
<organism evidence="9 10">
    <name type="scientific">Leptotrombidium deliense</name>
    <dbReference type="NCBI Taxonomy" id="299467"/>
    <lineage>
        <taxon>Eukaryota</taxon>
        <taxon>Metazoa</taxon>
        <taxon>Ecdysozoa</taxon>
        <taxon>Arthropoda</taxon>
        <taxon>Chelicerata</taxon>
        <taxon>Arachnida</taxon>
        <taxon>Acari</taxon>
        <taxon>Acariformes</taxon>
        <taxon>Trombidiformes</taxon>
        <taxon>Prostigmata</taxon>
        <taxon>Anystina</taxon>
        <taxon>Parasitengona</taxon>
        <taxon>Trombiculoidea</taxon>
        <taxon>Trombiculidae</taxon>
        <taxon>Leptotrombidium</taxon>
    </lineage>
</organism>
<keyword evidence="6" id="KW-0472">Membrane</keyword>
<dbReference type="Proteomes" id="UP000288716">
    <property type="component" value="Unassembled WGS sequence"/>
</dbReference>
<keyword evidence="5" id="KW-1133">Transmembrane helix</keyword>
<dbReference type="GO" id="GO:0005741">
    <property type="term" value="C:mitochondrial outer membrane"/>
    <property type="evidence" value="ECO:0007669"/>
    <property type="project" value="TreeGrafter"/>
</dbReference>
<protein>
    <recommendedName>
        <fullName evidence="8">Bcl-2 Bcl-2 homology region 1-3 domain-containing protein</fullName>
    </recommendedName>
</protein>
<evidence type="ECO:0000256" key="1">
    <source>
        <dbReference type="ARBA" id="ARBA00004167"/>
    </source>
</evidence>
<evidence type="ECO:0000313" key="10">
    <source>
        <dbReference type="Proteomes" id="UP000288716"/>
    </source>
</evidence>
<dbReference type="PROSITE" id="PS50062">
    <property type="entry name" value="BCL2_FAMILY"/>
    <property type="match status" value="1"/>
</dbReference>
<dbReference type="InterPro" id="IPR026298">
    <property type="entry name" value="Bcl-2_fam"/>
</dbReference>
<keyword evidence="10" id="KW-1185">Reference proteome</keyword>
<proteinExistence type="inferred from homology"/>
<sequence length="267" mass="29673">MSRSNNNLSVTIPPPLNNVNGTLLSPPSPSTRGRKLSLPVIYPRVSPSQYLEDMTNSSSTKAQLFDASRKRLSAVGIAVSNHLQTTIGWKPKTESHELIVERAKCLCAIYFRFKLRKNGFMHKKLGLQRLRSMSAINANQSSTITQVGIELRYIIEELERGYPKLYQSVLSNTGNSVKILSSLSSVQNVFEIMAQELFRNEITWERIGSYYAIAGALALDCVKAGHPDYVLGLIDSLTDFIERDIASWIASQGGWVCLTLTSHISHA</sequence>
<dbReference type="OrthoDB" id="6021377at2759"/>
<dbReference type="SMART" id="SM00337">
    <property type="entry name" value="BCL"/>
    <property type="match status" value="1"/>
</dbReference>
<gene>
    <name evidence="9" type="ORF">B4U80_05945</name>
</gene>
<evidence type="ECO:0000256" key="2">
    <source>
        <dbReference type="ARBA" id="ARBA00009458"/>
    </source>
</evidence>
<dbReference type="GO" id="GO:0001836">
    <property type="term" value="P:release of cytochrome c from mitochondria"/>
    <property type="evidence" value="ECO:0007669"/>
    <property type="project" value="TreeGrafter"/>
</dbReference>
<evidence type="ECO:0000256" key="7">
    <source>
        <dbReference type="SAM" id="MobiDB-lite"/>
    </source>
</evidence>
<dbReference type="Pfam" id="PF00452">
    <property type="entry name" value="Bcl-2"/>
    <property type="match status" value="1"/>
</dbReference>
<accession>A0A443SV40</accession>
<dbReference type="CDD" id="cd06845">
    <property type="entry name" value="Bcl-2_like"/>
    <property type="match status" value="1"/>
</dbReference>
<evidence type="ECO:0000256" key="6">
    <source>
        <dbReference type="ARBA" id="ARBA00023136"/>
    </source>
</evidence>
<name>A0A443SV40_9ACAR</name>
<comment type="caution">
    <text evidence="9">The sequence shown here is derived from an EMBL/GenBank/DDBJ whole genome shotgun (WGS) entry which is preliminary data.</text>
</comment>
<comment type="subcellular location">
    <subcellularLocation>
        <location evidence="1">Membrane</location>
        <topology evidence="1">Single-pass membrane protein</topology>
    </subcellularLocation>
</comment>
<evidence type="ECO:0000256" key="5">
    <source>
        <dbReference type="ARBA" id="ARBA00022989"/>
    </source>
</evidence>
<dbReference type="GO" id="GO:0097192">
    <property type="term" value="P:extrinsic apoptotic signaling pathway in absence of ligand"/>
    <property type="evidence" value="ECO:0007669"/>
    <property type="project" value="TreeGrafter"/>
</dbReference>
<evidence type="ECO:0000256" key="3">
    <source>
        <dbReference type="ARBA" id="ARBA00022692"/>
    </source>
</evidence>
<dbReference type="SUPFAM" id="SSF56854">
    <property type="entry name" value="Bcl-2 inhibitors of programmed cell death"/>
    <property type="match status" value="1"/>
</dbReference>
<dbReference type="PRINTS" id="PR01862">
    <property type="entry name" value="BCL2FAMILY"/>
</dbReference>
<dbReference type="PANTHER" id="PTHR11256:SF48">
    <property type="entry name" value="BCL-2-RELATED OVARIAN KILLER PROTEIN"/>
    <property type="match status" value="1"/>
</dbReference>
<evidence type="ECO:0000313" key="9">
    <source>
        <dbReference type="EMBL" id="RWS31374.1"/>
    </source>
</evidence>
<dbReference type="GO" id="GO:0051400">
    <property type="term" value="F:BH domain binding"/>
    <property type="evidence" value="ECO:0007669"/>
    <property type="project" value="TreeGrafter"/>
</dbReference>
<dbReference type="GO" id="GO:0042981">
    <property type="term" value="P:regulation of apoptotic process"/>
    <property type="evidence" value="ECO:0007669"/>
    <property type="project" value="InterPro"/>
</dbReference>
<evidence type="ECO:0000259" key="8">
    <source>
        <dbReference type="SMART" id="SM00337"/>
    </source>
</evidence>
<dbReference type="GO" id="GO:0008630">
    <property type="term" value="P:intrinsic apoptotic signaling pathway in response to DNA damage"/>
    <property type="evidence" value="ECO:0007669"/>
    <property type="project" value="TreeGrafter"/>
</dbReference>
<dbReference type="PANTHER" id="PTHR11256">
    <property type="entry name" value="BCL-2 RELATED"/>
    <property type="match status" value="1"/>
</dbReference>
<dbReference type="EMBL" id="NCKV01000183">
    <property type="protein sequence ID" value="RWS31374.1"/>
    <property type="molecule type" value="Genomic_DNA"/>
</dbReference>
<dbReference type="InterPro" id="IPR002475">
    <property type="entry name" value="Bcl2-like"/>
</dbReference>
<keyword evidence="3" id="KW-0812">Transmembrane</keyword>
<reference evidence="9 10" key="1">
    <citation type="journal article" date="2018" name="Gigascience">
        <title>Genomes of trombidid mites reveal novel predicted allergens and laterally-transferred genes associated with secondary metabolism.</title>
        <authorList>
            <person name="Dong X."/>
            <person name="Chaisiri K."/>
            <person name="Xia D."/>
            <person name="Armstrong S.D."/>
            <person name="Fang Y."/>
            <person name="Donnelly M.J."/>
            <person name="Kadowaki T."/>
            <person name="McGarry J.W."/>
            <person name="Darby A.C."/>
            <person name="Makepeace B.L."/>
        </authorList>
    </citation>
    <scope>NUCLEOTIDE SEQUENCE [LARGE SCALE GENOMIC DNA]</scope>
    <source>
        <strain evidence="9">UoL-UT</strain>
    </source>
</reference>
<dbReference type="STRING" id="299467.A0A443SV40"/>
<dbReference type="Gene3D" id="1.10.437.10">
    <property type="entry name" value="Blc2-like"/>
    <property type="match status" value="1"/>
</dbReference>
<dbReference type="InterPro" id="IPR036834">
    <property type="entry name" value="Bcl-2-like_sf"/>
</dbReference>
<dbReference type="AlphaFoldDB" id="A0A443SV40"/>
<evidence type="ECO:0000256" key="4">
    <source>
        <dbReference type="ARBA" id="ARBA00022703"/>
    </source>
</evidence>